<name>A0ABQ4ZWV1_9ASTR</name>
<gene>
    <name evidence="1" type="ORF">Tco_0800271</name>
</gene>
<reference evidence="1" key="2">
    <citation type="submission" date="2022-01" db="EMBL/GenBank/DDBJ databases">
        <authorList>
            <person name="Yamashiro T."/>
            <person name="Shiraishi A."/>
            <person name="Satake H."/>
            <person name="Nakayama K."/>
        </authorList>
    </citation>
    <scope>NUCLEOTIDE SEQUENCE</scope>
</reference>
<reference evidence="1" key="1">
    <citation type="journal article" date="2022" name="Int. J. Mol. Sci.">
        <title>Draft Genome of Tanacetum Coccineum: Genomic Comparison of Closely Related Tanacetum-Family Plants.</title>
        <authorList>
            <person name="Yamashiro T."/>
            <person name="Shiraishi A."/>
            <person name="Nakayama K."/>
            <person name="Satake H."/>
        </authorList>
    </citation>
    <scope>NUCLEOTIDE SEQUENCE</scope>
</reference>
<dbReference type="EMBL" id="BQNB010011647">
    <property type="protein sequence ID" value="GJS93303.1"/>
    <property type="molecule type" value="Genomic_DNA"/>
</dbReference>
<protein>
    <submittedName>
        <fullName evidence="1">Retrovirus-related pol polyprotein from transposon TNT 1-94</fullName>
    </submittedName>
</protein>
<dbReference type="Proteomes" id="UP001151760">
    <property type="component" value="Unassembled WGS sequence"/>
</dbReference>
<keyword evidence="2" id="KW-1185">Reference proteome</keyword>
<organism evidence="1 2">
    <name type="scientific">Tanacetum coccineum</name>
    <dbReference type="NCBI Taxonomy" id="301880"/>
    <lineage>
        <taxon>Eukaryota</taxon>
        <taxon>Viridiplantae</taxon>
        <taxon>Streptophyta</taxon>
        <taxon>Embryophyta</taxon>
        <taxon>Tracheophyta</taxon>
        <taxon>Spermatophyta</taxon>
        <taxon>Magnoliopsida</taxon>
        <taxon>eudicotyledons</taxon>
        <taxon>Gunneridae</taxon>
        <taxon>Pentapetalae</taxon>
        <taxon>asterids</taxon>
        <taxon>campanulids</taxon>
        <taxon>Asterales</taxon>
        <taxon>Asteraceae</taxon>
        <taxon>Asteroideae</taxon>
        <taxon>Anthemideae</taxon>
        <taxon>Anthemidinae</taxon>
        <taxon>Tanacetum</taxon>
    </lineage>
</organism>
<sequence>MTGIVSKLRNFNGKVHRDSQIGNDHFKLHGLWNLSNVVILNLEFAFKSILCFVRDINGADLLKKTVLHPIPLCAVFHTDLSKVEPQELQDGCDRSSVCFKPCKMKFTELMRLKVYKSFRLDAKGYRQRKVLILKNRILLHSFARIEAIINIMQCRNQDMIIVYQIDFKTAFLNGDLQEESHWHQGADLQVSQSPRASFINQAKYALRNLKEIWNGSLQTMGRYTESDRLKRNEELMRNPLTKLDLEEWLAPYMYRYTASRHNLVIRCMHCTRNQAKPTKSTLQAIKRVFLDILKMEMEMEIRSTSDIK</sequence>
<proteinExistence type="predicted"/>
<accession>A0ABQ4ZWV1</accession>
<evidence type="ECO:0000313" key="2">
    <source>
        <dbReference type="Proteomes" id="UP001151760"/>
    </source>
</evidence>
<comment type="caution">
    <text evidence="1">The sequence shown here is derived from an EMBL/GenBank/DDBJ whole genome shotgun (WGS) entry which is preliminary data.</text>
</comment>
<evidence type="ECO:0000313" key="1">
    <source>
        <dbReference type="EMBL" id="GJS93303.1"/>
    </source>
</evidence>